<evidence type="ECO:0008006" key="3">
    <source>
        <dbReference type="Google" id="ProtNLM"/>
    </source>
</evidence>
<accession>A0A9D4WBD5</accession>
<proteinExistence type="predicted"/>
<sequence length="137" mass="15998">MDMEHVIENDYMIDELDIGADEDSCDDMPIVIRFTEEETLKKDFIYKVGMEFSSLNQFKKVVLEHSVLNGREKHKYGRKFFNKNVNVDWVARVVVDMLKNNSTMKLNEVEADVRPRFATEITGCMAFKARQLARKVV</sequence>
<comment type="caution">
    <text evidence="1">The sequence shown here is derived from an EMBL/GenBank/DDBJ whole genome shotgun (WGS) entry which is preliminary data.</text>
</comment>
<dbReference type="EMBL" id="JAMSHJ010000006">
    <property type="protein sequence ID" value="KAI5398433.1"/>
    <property type="molecule type" value="Genomic_DNA"/>
</dbReference>
<protein>
    <recommendedName>
        <fullName evidence="3">Transposase MuDR plant domain-containing protein</fullName>
    </recommendedName>
</protein>
<organism evidence="1 2">
    <name type="scientific">Pisum sativum</name>
    <name type="common">Garden pea</name>
    <name type="synonym">Lathyrus oleraceus</name>
    <dbReference type="NCBI Taxonomy" id="3888"/>
    <lineage>
        <taxon>Eukaryota</taxon>
        <taxon>Viridiplantae</taxon>
        <taxon>Streptophyta</taxon>
        <taxon>Embryophyta</taxon>
        <taxon>Tracheophyta</taxon>
        <taxon>Spermatophyta</taxon>
        <taxon>Magnoliopsida</taxon>
        <taxon>eudicotyledons</taxon>
        <taxon>Gunneridae</taxon>
        <taxon>Pentapetalae</taxon>
        <taxon>rosids</taxon>
        <taxon>fabids</taxon>
        <taxon>Fabales</taxon>
        <taxon>Fabaceae</taxon>
        <taxon>Papilionoideae</taxon>
        <taxon>50 kb inversion clade</taxon>
        <taxon>NPAAA clade</taxon>
        <taxon>Hologalegina</taxon>
        <taxon>IRL clade</taxon>
        <taxon>Fabeae</taxon>
        <taxon>Lathyrus</taxon>
    </lineage>
</organism>
<evidence type="ECO:0000313" key="1">
    <source>
        <dbReference type="EMBL" id="KAI5398433.1"/>
    </source>
</evidence>
<gene>
    <name evidence="1" type="ORF">KIW84_063994</name>
</gene>
<dbReference type="Gramene" id="Psat06G0399400-T1">
    <property type="protein sequence ID" value="KAI5398433.1"/>
    <property type="gene ID" value="KIW84_063994"/>
</dbReference>
<name>A0A9D4WBD5_PEA</name>
<evidence type="ECO:0000313" key="2">
    <source>
        <dbReference type="Proteomes" id="UP001058974"/>
    </source>
</evidence>
<dbReference type="Proteomes" id="UP001058974">
    <property type="component" value="Chromosome 6"/>
</dbReference>
<keyword evidence="2" id="KW-1185">Reference proteome</keyword>
<dbReference type="AlphaFoldDB" id="A0A9D4WBD5"/>
<reference evidence="1 2" key="1">
    <citation type="journal article" date="2022" name="Nat. Genet.">
        <title>Improved pea reference genome and pan-genome highlight genomic features and evolutionary characteristics.</title>
        <authorList>
            <person name="Yang T."/>
            <person name="Liu R."/>
            <person name="Luo Y."/>
            <person name="Hu S."/>
            <person name="Wang D."/>
            <person name="Wang C."/>
            <person name="Pandey M.K."/>
            <person name="Ge S."/>
            <person name="Xu Q."/>
            <person name="Li N."/>
            <person name="Li G."/>
            <person name="Huang Y."/>
            <person name="Saxena R.K."/>
            <person name="Ji Y."/>
            <person name="Li M."/>
            <person name="Yan X."/>
            <person name="He Y."/>
            <person name="Liu Y."/>
            <person name="Wang X."/>
            <person name="Xiang C."/>
            <person name="Varshney R.K."/>
            <person name="Ding H."/>
            <person name="Gao S."/>
            <person name="Zong X."/>
        </authorList>
    </citation>
    <scope>NUCLEOTIDE SEQUENCE [LARGE SCALE GENOMIC DNA]</scope>
    <source>
        <strain evidence="1 2">cv. Zhongwan 6</strain>
    </source>
</reference>